<keyword evidence="1" id="KW-0472">Membrane</keyword>
<keyword evidence="1" id="KW-1133">Transmembrane helix</keyword>
<evidence type="ECO:0000313" key="3">
    <source>
        <dbReference type="Proteomes" id="UP000284706"/>
    </source>
</evidence>
<feature type="transmembrane region" description="Helical" evidence="1">
    <location>
        <begin position="280"/>
        <end position="299"/>
    </location>
</feature>
<sequence>MNSSSPPGAGSSRVASRLVSPVLRRLPMYTKIMEVLDKTRGEGAQGAIVKTILAYEGVLLSFMGSSPNILEMQRLLGIRIDASKGQRHSQVVEIAEDTKEWNFAQASAFCDLAVFYKLTDVIALSNDLAPRQETFPLLKPMKHPIVRSLRQILEKLTNLAPLIDQFKKDANQLASPQEDDGHLPSSVRLFKALNKVDRTKRILKVQHNFLLAAAHVAYMKETATSLSTTGVGELTTSQSDVPDVTFSRFDQQFNNPLLTADEANYIQSLMGGHSSTVLRFVLQLAAFLTPLVLIIPISLEKKAFDRKHLIQLAEAVGIDKPPAIIELEIRVWNALFSMVDDPSTRTDVLRALAQDFPTWQSLPPEALRWFDERVKSLLATPPALPSGTPMHPTPPTLP</sequence>
<protein>
    <submittedName>
        <fullName evidence="2">Uncharacterized protein</fullName>
    </submittedName>
</protein>
<organism evidence="2 3">
    <name type="scientific">Gymnopilus dilepis</name>
    <dbReference type="NCBI Taxonomy" id="231916"/>
    <lineage>
        <taxon>Eukaryota</taxon>
        <taxon>Fungi</taxon>
        <taxon>Dikarya</taxon>
        <taxon>Basidiomycota</taxon>
        <taxon>Agaricomycotina</taxon>
        <taxon>Agaricomycetes</taxon>
        <taxon>Agaricomycetidae</taxon>
        <taxon>Agaricales</taxon>
        <taxon>Agaricineae</taxon>
        <taxon>Hymenogastraceae</taxon>
        <taxon>Gymnopilus</taxon>
    </lineage>
</organism>
<keyword evidence="3" id="KW-1185">Reference proteome</keyword>
<reference evidence="2 3" key="1">
    <citation type="journal article" date="2018" name="Evol. Lett.">
        <title>Horizontal gene cluster transfer increased hallucinogenic mushroom diversity.</title>
        <authorList>
            <person name="Reynolds H.T."/>
            <person name="Vijayakumar V."/>
            <person name="Gluck-Thaler E."/>
            <person name="Korotkin H.B."/>
            <person name="Matheny P.B."/>
            <person name="Slot J.C."/>
        </authorList>
    </citation>
    <scope>NUCLEOTIDE SEQUENCE [LARGE SCALE GENOMIC DNA]</scope>
    <source>
        <strain evidence="2 3">SRW20</strain>
    </source>
</reference>
<proteinExistence type="predicted"/>
<evidence type="ECO:0000256" key="1">
    <source>
        <dbReference type="SAM" id="Phobius"/>
    </source>
</evidence>
<accession>A0A409X1T9</accession>
<dbReference type="InParanoid" id="A0A409X1T9"/>
<gene>
    <name evidence="2" type="ORF">CVT26_003673</name>
</gene>
<evidence type="ECO:0000313" key="2">
    <source>
        <dbReference type="EMBL" id="PPQ84669.1"/>
    </source>
</evidence>
<dbReference type="EMBL" id="NHYE01004428">
    <property type="protein sequence ID" value="PPQ84669.1"/>
    <property type="molecule type" value="Genomic_DNA"/>
</dbReference>
<dbReference type="OrthoDB" id="3065509at2759"/>
<keyword evidence="1" id="KW-0812">Transmembrane</keyword>
<feature type="non-terminal residue" evidence="2">
    <location>
        <position position="398"/>
    </location>
</feature>
<dbReference type="Proteomes" id="UP000284706">
    <property type="component" value="Unassembled WGS sequence"/>
</dbReference>
<comment type="caution">
    <text evidence="2">The sequence shown here is derived from an EMBL/GenBank/DDBJ whole genome shotgun (WGS) entry which is preliminary data.</text>
</comment>
<name>A0A409X1T9_9AGAR</name>
<dbReference type="AlphaFoldDB" id="A0A409X1T9"/>